<keyword evidence="3" id="KW-1185">Reference proteome</keyword>
<gene>
    <name evidence="2" type="ORF">P7K49_039358</name>
</gene>
<sequence length="64" mass="6974">MAWHSCARSHSACASHTPASPSTCSLEPQASGLSLRRRELQSRQFPPKPQLSPLLQSFSLATCH</sequence>
<dbReference type="Proteomes" id="UP001266305">
    <property type="component" value="Unassembled WGS sequence"/>
</dbReference>
<feature type="region of interest" description="Disordered" evidence="1">
    <location>
        <begin position="1"/>
        <end position="28"/>
    </location>
</feature>
<feature type="compositionally biased region" description="Polar residues" evidence="1">
    <location>
        <begin position="17"/>
        <end position="28"/>
    </location>
</feature>
<feature type="non-terminal residue" evidence="2">
    <location>
        <position position="64"/>
    </location>
</feature>
<evidence type="ECO:0000256" key="1">
    <source>
        <dbReference type="SAM" id="MobiDB-lite"/>
    </source>
</evidence>
<name>A0ABQ9TCH2_SAGOE</name>
<dbReference type="EMBL" id="JASSZA010000043">
    <property type="protein sequence ID" value="KAK2082133.1"/>
    <property type="molecule type" value="Genomic_DNA"/>
</dbReference>
<reference evidence="2 3" key="1">
    <citation type="submission" date="2023-05" db="EMBL/GenBank/DDBJ databases">
        <title>B98-5 Cell Line De Novo Hybrid Assembly: An Optical Mapping Approach.</title>
        <authorList>
            <person name="Kananen K."/>
            <person name="Auerbach J.A."/>
            <person name="Kautto E."/>
            <person name="Blachly J.S."/>
        </authorList>
    </citation>
    <scope>NUCLEOTIDE SEQUENCE [LARGE SCALE GENOMIC DNA]</scope>
    <source>
        <strain evidence="2">B95-8</strain>
        <tissue evidence="2">Cell line</tissue>
    </source>
</reference>
<protein>
    <submittedName>
        <fullName evidence="2">Uncharacterized protein</fullName>
    </submittedName>
</protein>
<organism evidence="2 3">
    <name type="scientific">Saguinus oedipus</name>
    <name type="common">Cotton-top tamarin</name>
    <name type="synonym">Oedipomidas oedipus</name>
    <dbReference type="NCBI Taxonomy" id="9490"/>
    <lineage>
        <taxon>Eukaryota</taxon>
        <taxon>Metazoa</taxon>
        <taxon>Chordata</taxon>
        <taxon>Craniata</taxon>
        <taxon>Vertebrata</taxon>
        <taxon>Euteleostomi</taxon>
        <taxon>Mammalia</taxon>
        <taxon>Eutheria</taxon>
        <taxon>Euarchontoglires</taxon>
        <taxon>Primates</taxon>
        <taxon>Haplorrhini</taxon>
        <taxon>Platyrrhini</taxon>
        <taxon>Cebidae</taxon>
        <taxon>Callitrichinae</taxon>
        <taxon>Saguinus</taxon>
    </lineage>
</organism>
<comment type="caution">
    <text evidence="2">The sequence shown here is derived from an EMBL/GenBank/DDBJ whole genome shotgun (WGS) entry which is preliminary data.</text>
</comment>
<accession>A0ABQ9TCH2</accession>
<proteinExistence type="predicted"/>
<feature type="compositionally biased region" description="Low complexity" evidence="1">
    <location>
        <begin position="1"/>
        <end position="16"/>
    </location>
</feature>
<evidence type="ECO:0000313" key="2">
    <source>
        <dbReference type="EMBL" id="KAK2082133.1"/>
    </source>
</evidence>
<evidence type="ECO:0000313" key="3">
    <source>
        <dbReference type="Proteomes" id="UP001266305"/>
    </source>
</evidence>